<dbReference type="PANTHER" id="PTHR42880">
    <property type="entry name" value="HOMOCITRATE SYNTHASE"/>
    <property type="match status" value="1"/>
</dbReference>
<dbReference type="Pfam" id="PF22617">
    <property type="entry name" value="HCS_D2"/>
    <property type="match status" value="1"/>
</dbReference>
<evidence type="ECO:0000313" key="11">
    <source>
        <dbReference type="Proteomes" id="UP000585721"/>
    </source>
</evidence>
<evidence type="ECO:0000313" key="10">
    <source>
        <dbReference type="EMBL" id="MBB6055565.1"/>
    </source>
</evidence>
<dbReference type="Proteomes" id="UP000585721">
    <property type="component" value="Unassembled WGS sequence"/>
</dbReference>
<dbReference type="RefSeq" id="WP_188026336.1">
    <property type="nucleotide sequence ID" value="NZ_JACHGR010000004.1"/>
</dbReference>
<evidence type="ECO:0000256" key="1">
    <source>
        <dbReference type="ARBA" id="ARBA00003050"/>
    </source>
</evidence>
<dbReference type="PROSITE" id="PS50991">
    <property type="entry name" value="PYR_CT"/>
    <property type="match status" value="1"/>
</dbReference>
<proteinExistence type="inferred from homology"/>
<dbReference type="SUPFAM" id="SSF51569">
    <property type="entry name" value="Aldolase"/>
    <property type="match status" value="1"/>
</dbReference>
<accession>A0A841GJR2</accession>
<dbReference type="EC" id="2.3.3.14" evidence="3 8"/>
<dbReference type="Gene3D" id="3.20.20.70">
    <property type="entry name" value="Aldolase class I"/>
    <property type="match status" value="1"/>
</dbReference>
<comment type="catalytic activity">
    <reaction evidence="6 8">
        <text>acetyl-CoA + 2-oxoglutarate + H2O = (2R)-homocitrate + CoA + H(+)</text>
        <dbReference type="Rhea" id="RHEA:12929"/>
        <dbReference type="ChEBI" id="CHEBI:15377"/>
        <dbReference type="ChEBI" id="CHEBI:15378"/>
        <dbReference type="ChEBI" id="CHEBI:16810"/>
        <dbReference type="ChEBI" id="CHEBI:57287"/>
        <dbReference type="ChEBI" id="CHEBI:57288"/>
        <dbReference type="ChEBI" id="CHEBI:58884"/>
        <dbReference type="EC" id="2.3.3.14"/>
    </reaction>
</comment>
<evidence type="ECO:0000256" key="2">
    <source>
        <dbReference type="ARBA" id="ARBA00006154"/>
    </source>
</evidence>
<name>A0A841GJR2_9GAMM</name>
<dbReference type="CDD" id="cd07939">
    <property type="entry name" value="DRE_TIM_NifV"/>
    <property type="match status" value="1"/>
</dbReference>
<evidence type="ECO:0000256" key="6">
    <source>
        <dbReference type="ARBA" id="ARBA00048019"/>
    </source>
</evidence>
<dbReference type="InterPro" id="IPR000891">
    <property type="entry name" value="PYR_CT"/>
</dbReference>
<evidence type="ECO:0000256" key="4">
    <source>
        <dbReference type="ARBA" id="ARBA00020735"/>
    </source>
</evidence>
<dbReference type="InterPro" id="IPR013477">
    <property type="entry name" value="NifV/FrbC"/>
</dbReference>
<dbReference type="EMBL" id="JACHGR010000004">
    <property type="protein sequence ID" value="MBB6055565.1"/>
    <property type="molecule type" value="Genomic_DNA"/>
</dbReference>
<dbReference type="Pfam" id="PF00682">
    <property type="entry name" value="HMGL-like"/>
    <property type="match status" value="1"/>
</dbReference>
<evidence type="ECO:0000256" key="8">
    <source>
        <dbReference type="RuleBase" id="RU367143"/>
    </source>
</evidence>
<dbReference type="InterPro" id="IPR013785">
    <property type="entry name" value="Aldolase_TIM"/>
</dbReference>
<dbReference type="GO" id="GO:0009399">
    <property type="term" value="P:nitrogen fixation"/>
    <property type="evidence" value="ECO:0007669"/>
    <property type="project" value="UniProtKB-UniRule"/>
</dbReference>
<comment type="similarity">
    <text evidence="2 7">Belongs to the alpha-IPM synthase/homocitrate synthase family.</text>
</comment>
<comment type="caution">
    <text evidence="10">The sequence shown here is derived from an EMBL/GenBank/DDBJ whole genome shotgun (WGS) entry which is preliminary data.</text>
</comment>
<dbReference type="GO" id="GO:0019752">
    <property type="term" value="P:carboxylic acid metabolic process"/>
    <property type="evidence" value="ECO:0007669"/>
    <property type="project" value="UniProtKB-UniRule"/>
</dbReference>
<keyword evidence="8" id="KW-0535">Nitrogen fixation</keyword>
<evidence type="ECO:0000256" key="3">
    <source>
        <dbReference type="ARBA" id="ARBA00012974"/>
    </source>
</evidence>
<keyword evidence="5 7" id="KW-0808">Transferase</keyword>
<evidence type="ECO:0000256" key="7">
    <source>
        <dbReference type="RuleBase" id="RU003523"/>
    </source>
</evidence>
<keyword evidence="11" id="KW-1185">Reference proteome</keyword>
<reference evidence="10 11" key="1">
    <citation type="submission" date="2020-08" db="EMBL/GenBank/DDBJ databases">
        <title>Genomic Encyclopedia of Type Strains, Phase IV (KMG-IV): sequencing the most valuable type-strain genomes for metagenomic binning, comparative biology and taxonomic classification.</title>
        <authorList>
            <person name="Goeker M."/>
        </authorList>
    </citation>
    <scope>NUCLEOTIDE SEQUENCE [LARGE SCALE GENOMIC DNA]</scope>
    <source>
        <strain evidence="10 11">DSM 22975</strain>
    </source>
</reference>
<dbReference type="PANTHER" id="PTHR42880:SF1">
    <property type="entry name" value="ISOPROPYLMALATE_HOMOCITRATE_CITRAMALATE SYNTHASE FAMILY PROTEIN"/>
    <property type="match status" value="1"/>
</dbReference>
<dbReference type="PROSITE" id="PS00816">
    <property type="entry name" value="AIPM_HOMOCIT_SYNTH_2"/>
    <property type="match status" value="1"/>
</dbReference>
<comment type="function">
    <text evidence="1 8">This protein is a Fe-Mo-cofactor biosynthetic component.</text>
</comment>
<dbReference type="GO" id="GO:0004410">
    <property type="term" value="F:homocitrate synthase activity"/>
    <property type="evidence" value="ECO:0007669"/>
    <property type="project" value="UniProtKB-UniRule"/>
</dbReference>
<keyword evidence="10" id="KW-0012">Acyltransferase</keyword>
<evidence type="ECO:0000256" key="5">
    <source>
        <dbReference type="ARBA" id="ARBA00022679"/>
    </source>
</evidence>
<dbReference type="AlphaFoldDB" id="A0A841GJR2"/>
<feature type="domain" description="Pyruvate carboxyltransferase" evidence="9">
    <location>
        <begin position="12"/>
        <end position="263"/>
    </location>
</feature>
<organism evidence="10 11">
    <name type="scientific">Tolumonas osonensis</name>
    <dbReference type="NCBI Taxonomy" id="675874"/>
    <lineage>
        <taxon>Bacteria</taxon>
        <taxon>Pseudomonadati</taxon>
        <taxon>Pseudomonadota</taxon>
        <taxon>Gammaproteobacteria</taxon>
        <taxon>Aeromonadales</taxon>
        <taxon>Aeromonadaceae</taxon>
        <taxon>Tolumonas</taxon>
    </lineage>
</organism>
<dbReference type="InterPro" id="IPR002034">
    <property type="entry name" value="AIPM/Hcit_synth_CS"/>
</dbReference>
<gene>
    <name evidence="10" type="ORF">HNR75_001471</name>
</gene>
<dbReference type="Gene3D" id="1.10.238.260">
    <property type="match status" value="1"/>
</dbReference>
<evidence type="ECO:0000259" key="9">
    <source>
        <dbReference type="PROSITE" id="PS50991"/>
    </source>
</evidence>
<protein>
    <recommendedName>
        <fullName evidence="4 8">Homocitrate synthase</fullName>
        <ecNumber evidence="3 8">2.3.3.14</ecNumber>
    </recommendedName>
</protein>
<dbReference type="PROSITE" id="PS00815">
    <property type="entry name" value="AIPM_HOMOCIT_SYNTH_1"/>
    <property type="match status" value="1"/>
</dbReference>
<sequence length="387" mass="42940">MARKTTFQKPSLIINDTTLRDGEQSAGVAFTQDEKIAIARQLWEIGVPELEVGIPAMGLDECRRIGALRQALPDATLMVWCRMHATDIRQAAALGMNWVDVSIPISEQMMEHKLARSREQVLTELAEHVSLAKSLGLKVCIGCEDASRAALADLRVVADLALRTGAERLRYADTVGILDPFTTYDRIRALRQYWPLQLEMHAHDDLGLATANTLAAYRAGATHANTTVIGLGERAGNAPLEEVVMALKQCFATDLQIQSHRLPALCDFVSKASGRRIAQQKPLVGEYVFTHESGVHVDGLLKDKNNYQGVDPASLGREHKLVLGKHSGRNAVRSVFASLGYQLANEQIDLVLEQIRHFAERAKRNPTESELRWVYQHLFKSPQRVAL</sequence>
<dbReference type="InterPro" id="IPR054691">
    <property type="entry name" value="LeuA/HCS_post-cat"/>
</dbReference>
<dbReference type="NCBIfam" id="TIGR02660">
    <property type="entry name" value="nifV_homocitr"/>
    <property type="match status" value="1"/>
</dbReference>